<comment type="caution">
    <text evidence="1">The sequence shown here is derived from an EMBL/GenBank/DDBJ whole genome shotgun (WGS) entry which is preliminary data.</text>
</comment>
<organism evidence="1 2">
    <name type="scientific">Candidatus Woesebacteria bacterium GW2011_GWF2_46_8</name>
    <dbReference type="NCBI Taxonomy" id="1618604"/>
    <lineage>
        <taxon>Bacteria</taxon>
        <taxon>Candidatus Woeseibacteriota</taxon>
    </lineage>
</organism>
<name>A0A0G1QS01_9BACT</name>
<protein>
    <submittedName>
        <fullName evidence="1">Uncharacterized protein</fullName>
    </submittedName>
</protein>
<accession>A0A0G1QS01</accession>
<dbReference type="AlphaFoldDB" id="A0A0G1QS01"/>
<evidence type="ECO:0000313" key="2">
    <source>
        <dbReference type="Proteomes" id="UP000034831"/>
    </source>
</evidence>
<sequence>MDFISFINIGKGDYLKKGKKKNFLEKAQKPQGQANS</sequence>
<dbReference type="Proteomes" id="UP000034831">
    <property type="component" value="Unassembled WGS sequence"/>
</dbReference>
<evidence type="ECO:0000313" key="1">
    <source>
        <dbReference type="EMBL" id="KKU47637.1"/>
    </source>
</evidence>
<proteinExistence type="predicted"/>
<dbReference type="EMBL" id="LCNC01000032">
    <property type="protein sequence ID" value="KKU47637.1"/>
    <property type="molecule type" value="Genomic_DNA"/>
</dbReference>
<gene>
    <name evidence="1" type="ORF">UX67_C0032G0001</name>
</gene>
<reference evidence="1 2" key="1">
    <citation type="journal article" date="2015" name="Nature">
        <title>rRNA introns, odd ribosomes, and small enigmatic genomes across a large radiation of phyla.</title>
        <authorList>
            <person name="Brown C.T."/>
            <person name="Hug L.A."/>
            <person name="Thomas B.C."/>
            <person name="Sharon I."/>
            <person name="Castelle C.J."/>
            <person name="Singh A."/>
            <person name="Wilkins M.J."/>
            <person name="Williams K.H."/>
            <person name="Banfield J.F."/>
        </authorList>
    </citation>
    <scope>NUCLEOTIDE SEQUENCE [LARGE SCALE GENOMIC DNA]</scope>
</reference>